<proteinExistence type="predicted"/>
<evidence type="ECO:0000313" key="4">
    <source>
        <dbReference type="Proteomes" id="UP000621500"/>
    </source>
</evidence>
<reference evidence="3 4" key="1">
    <citation type="submission" date="2021-01" db="EMBL/GenBank/DDBJ databases">
        <title>Whole genome shotgun sequence of Plantactinospora mayteni NBRC 109088.</title>
        <authorList>
            <person name="Komaki H."/>
            <person name="Tamura T."/>
        </authorList>
    </citation>
    <scope>NUCLEOTIDE SEQUENCE [LARGE SCALE GENOMIC DNA]</scope>
    <source>
        <strain evidence="3 4">NBRC 109088</strain>
    </source>
</reference>
<protein>
    <submittedName>
        <fullName evidence="3">CPBP family intramembrane metalloprotease</fullName>
    </submittedName>
</protein>
<evidence type="ECO:0000256" key="1">
    <source>
        <dbReference type="SAM" id="Phobius"/>
    </source>
</evidence>
<keyword evidence="4" id="KW-1185">Reference proteome</keyword>
<dbReference type="PANTHER" id="PTHR35797:SF1">
    <property type="entry name" value="PROTEASE"/>
    <property type="match status" value="1"/>
</dbReference>
<dbReference type="Pfam" id="PF02517">
    <property type="entry name" value="Rce1-like"/>
    <property type="match status" value="1"/>
</dbReference>
<keyword evidence="1" id="KW-0472">Membrane</keyword>
<keyword evidence="3" id="KW-0482">Metalloprotease</keyword>
<keyword evidence="1" id="KW-0812">Transmembrane</keyword>
<evidence type="ECO:0000259" key="2">
    <source>
        <dbReference type="Pfam" id="PF02517"/>
    </source>
</evidence>
<feature type="transmembrane region" description="Helical" evidence="1">
    <location>
        <begin position="176"/>
        <end position="200"/>
    </location>
</feature>
<dbReference type="EMBL" id="BONX01000053">
    <property type="protein sequence ID" value="GIH00477.1"/>
    <property type="molecule type" value="Genomic_DNA"/>
</dbReference>
<feature type="domain" description="CAAX prenyl protease 2/Lysostaphin resistance protein A-like" evidence="2">
    <location>
        <begin position="117"/>
        <end position="220"/>
    </location>
</feature>
<dbReference type="GO" id="GO:0008237">
    <property type="term" value="F:metallopeptidase activity"/>
    <property type="evidence" value="ECO:0007669"/>
    <property type="project" value="UniProtKB-KW"/>
</dbReference>
<dbReference type="InterPro" id="IPR003675">
    <property type="entry name" value="Rce1/LyrA-like_dom"/>
</dbReference>
<organism evidence="3 4">
    <name type="scientific">Plantactinospora mayteni</name>
    <dbReference type="NCBI Taxonomy" id="566021"/>
    <lineage>
        <taxon>Bacteria</taxon>
        <taxon>Bacillati</taxon>
        <taxon>Actinomycetota</taxon>
        <taxon>Actinomycetes</taxon>
        <taxon>Micromonosporales</taxon>
        <taxon>Micromonosporaceae</taxon>
        <taxon>Plantactinospora</taxon>
    </lineage>
</organism>
<evidence type="ECO:0000313" key="3">
    <source>
        <dbReference type="EMBL" id="GIH00477.1"/>
    </source>
</evidence>
<accession>A0ABQ4F0P8</accession>
<feature type="transmembrane region" description="Helical" evidence="1">
    <location>
        <begin position="80"/>
        <end position="102"/>
    </location>
</feature>
<feature type="transmembrane region" description="Helical" evidence="1">
    <location>
        <begin position="7"/>
        <end position="33"/>
    </location>
</feature>
<dbReference type="InterPro" id="IPR042150">
    <property type="entry name" value="MmRce1-like"/>
</dbReference>
<comment type="caution">
    <text evidence="3">The sequence shown here is derived from an EMBL/GenBank/DDBJ whole genome shotgun (WGS) entry which is preliminary data.</text>
</comment>
<gene>
    <name evidence="3" type="ORF">Pma05_70490</name>
</gene>
<dbReference type="PANTHER" id="PTHR35797">
    <property type="entry name" value="PROTEASE-RELATED"/>
    <property type="match status" value="1"/>
</dbReference>
<name>A0ABQ4F0P8_9ACTN</name>
<keyword evidence="3" id="KW-0645">Protease</keyword>
<feature type="transmembrane region" description="Helical" evidence="1">
    <location>
        <begin position="153"/>
        <end position="170"/>
    </location>
</feature>
<sequence>MGSKGVLSYLLIAFGLSWGAIFVAHAVLGWSMADPVTQLTVGLPMAFGPAIAAVVVRRWVTREGFADAGLAPRLRAARRYYLIAWIGPVLVLAVTVGLATAVGLYEPDLADLPGPATLLVLVAPVVLTPLFWGEEFGWRSYLQQRVGRSPAHGALITGLVWAAWHYPLVLTDYASYASPLLGIVTWTLLIVAQAVILAWLFLRSGSVWVACLAHAGNNMVIGTLSAALLIDAGGLDPASADLLGLVPLAAICAWILLTGRLAPSEQRVRPTQVAGP</sequence>
<keyword evidence="1" id="KW-1133">Transmembrane helix</keyword>
<feature type="transmembrane region" description="Helical" evidence="1">
    <location>
        <begin position="39"/>
        <end position="60"/>
    </location>
</feature>
<dbReference type="RefSeq" id="WP_203861778.1">
    <property type="nucleotide sequence ID" value="NZ_BAAAZQ010000023.1"/>
</dbReference>
<feature type="transmembrane region" description="Helical" evidence="1">
    <location>
        <begin position="207"/>
        <end position="230"/>
    </location>
</feature>
<feature type="transmembrane region" description="Helical" evidence="1">
    <location>
        <begin position="114"/>
        <end position="132"/>
    </location>
</feature>
<dbReference type="Proteomes" id="UP000621500">
    <property type="component" value="Unassembled WGS sequence"/>
</dbReference>
<keyword evidence="3" id="KW-0378">Hydrolase</keyword>
<feature type="transmembrane region" description="Helical" evidence="1">
    <location>
        <begin position="242"/>
        <end position="262"/>
    </location>
</feature>